<organism evidence="1 2">
    <name type="scientific">Mucuna pruriens</name>
    <name type="common">Velvet bean</name>
    <name type="synonym">Dolichos pruriens</name>
    <dbReference type="NCBI Taxonomy" id="157652"/>
    <lineage>
        <taxon>Eukaryota</taxon>
        <taxon>Viridiplantae</taxon>
        <taxon>Streptophyta</taxon>
        <taxon>Embryophyta</taxon>
        <taxon>Tracheophyta</taxon>
        <taxon>Spermatophyta</taxon>
        <taxon>Magnoliopsida</taxon>
        <taxon>eudicotyledons</taxon>
        <taxon>Gunneridae</taxon>
        <taxon>Pentapetalae</taxon>
        <taxon>rosids</taxon>
        <taxon>fabids</taxon>
        <taxon>Fabales</taxon>
        <taxon>Fabaceae</taxon>
        <taxon>Papilionoideae</taxon>
        <taxon>50 kb inversion clade</taxon>
        <taxon>NPAAA clade</taxon>
        <taxon>indigoferoid/millettioid clade</taxon>
        <taxon>Phaseoleae</taxon>
        <taxon>Mucuna</taxon>
    </lineage>
</organism>
<name>A0A371I8U9_MUCPR</name>
<proteinExistence type="predicted"/>
<dbReference type="AlphaFoldDB" id="A0A371I8U9"/>
<reference evidence="1" key="1">
    <citation type="submission" date="2018-05" db="EMBL/GenBank/DDBJ databases">
        <title>Draft genome of Mucuna pruriens seed.</title>
        <authorList>
            <person name="Nnadi N.E."/>
            <person name="Vos R."/>
            <person name="Hasami M.H."/>
            <person name="Devisetty U.K."/>
            <person name="Aguiy J.C."/>
        </authorList>
    </citation>
    <scope>NUCLEOTIDE SEQUENCE [LARGE SCALE GENOMIC DNA]</scope>
    <source>
        <strain evidence="1">JCA_2017</strain>
    </source>
</reference>
<accession>A0A371I8U9</accession>
<gene>
    <name evidence="1" type="ORF">CR513_03883</name>
</gene>
<dbReference type="OrthoDB" id="6770341at2759"/>
<keyword evidence="2" id="KW-1185">Reference proteome</keyword>
<evidence type="ECO:0000313" key="2">
    <source>
        <dbReference type="Proteomes" id="UP000257109"/>
    </source>
</evidence>
<protein>
    <submittedName>
        <fullName evidence="1">Uncharacterized protein</fullName>
    </submittedName>
</protein>
<sequence>MTDFGDFCKEENLYPLHFVTLVKMHFPVIATQKPKSMSDEEWDFEHQQFKEGTFLSDHLNEFQGILD</sequence>
<dbReference type="EMBL" id="QJKJ01000637">
    <property type="protein sequence ID" value="RDY11438.1"/>
    <property type="molecule type" value="Genomic_DNA"/>
</dbReference>
<comment type="caution">
    <text evidence="1">The sequence shown here is derived from an EMBL/GenBank/DDBJ whole genome shotgun (WGS) entry which is preliminary data.</text>
</comment>
<feature type="non-terminal residue" evidence="1">
    <location>
        <position position="1"/>
    </location>
</feature>
<evidence type="ECO:0000313" key="1">
    <source>
        <dbReference type="EMBL" id="RDY11438.1"/>
    </source>
</evidence>
<dbReference type="Proteomes" id="UP000257109">
    <property type="component" value="Unassembled WGS sequence"/>
</dbReference>